<keyword evidence="2" id="KW-0813">Transport</keyword>
<dbReference type="Pfam" id="PF13620">
    <property type="entry name" value="CarboxypepD_reg"/>
    <property type="match status" value="1"/>
</dbReference>
<proteinExistence type="predicted"/>
<evidence type="ECO:0000259" key="8">
    <source>
        <dbReference type="Pfam" id="PF25183"/>
    </source>
</evidence>
<protein>
    <recommendedName>
        <fullName evidence="8">TonB-dependent transporter Oar-like beta-barrel domain-containing protein</fullName>
    </recommendedName>
</protein>
<dbReference type="InterPro" id="IPR013784">
    <property type="entry name" value="Carb-bd-like_fold"/>
</dbReference>
<dbReference type="SUPFAM" id="SSF49452">
    <property type="entry name" value="Starch-binding domain-like"/>
    <property type="match status" value="1"/>
</dbReference>
<dbReference type="InterPro" id="IPR039426">
    <property type="entry name" value="TonB-dep_rcpt-like"/>
</dbReference>
<keyword evidence="10" id="KW-1185">Reference proteome</keyword>
<dbReference type="InterPro" id="IPR057601">
    <property type="entry name" value="Oar-like_b-barrel"/>
</dbReference>
<dbReference type="PANTHER" id="PTHR30069:SF46">
    <property type="entry name" value="OAR PROTEIN"/>
    <property type="match status" value="1"/>
</dbReference>
<comment type="subcellular location">
    <subcellularLocation>
        <location evidence="1">Cell outer membrane</location>
        <topology evidence="1">Multi-pass membrane protein</topology>
    </subcellularLocation>
</comment>
<evidence type="ECO:0000313" key="9">
    <source>
        <dbReference type="EMBL" id="KRT13456.1"/>
    </source>
</evidence>
<feature type="domain" description="TonB-dependent transporter Oar-like beta-barrel" evidence="8">
    <location>
        <begin position="268"/>
        <end position="337"/>
    </location>
</feature>
<dbReference type="GO" id="GO:0015344">
    <property type="term" value="F:siderophore uptake transmembrane transporter activity"/>
    <property type="evidence" value="ECO:0007669"/>
    <property type="project" value="TreeGrafter"/>
</dbReference>
<keyword evidence="4 7" id="KW-0812">Transmembrane</keyword>
<evidence type="ECO:0000256" key="2">
    <source>
        <dbReference type="ARBA" id="ARBA00022448"/>
    </source>
</evidence>
<evidence type="ECO:0000313" key="10">
    <source>
        <dbReference type="Proteomes" id="UP000051950"/>
    </source>
</evidence>
<dbReference type="InterPro" id="IPR036942">
    <property type="entry name" value="Beta-barrel_TonB_sf"/>
</dbReference>
<dbReference type="GO" id="GO:0030246">
    <property type="term" value="F:carbohydrate binding"/>
    <property type="evidence" value="ECO:0007669"/>
    <property type="project" value="InterPro"/>
</dbReference>
<accession>A0A0T5VHV1</accession>
<comment type="caution">
    <text evidence="9">The sequence shown here is derived from an EMBL/GenBank/DDBJ whole genome shotgun (WGS) entry which is preliminary data.</text>
</comment>
<dbReference type="SUPFAM" id="SSF56935">
    <property type="entry name" value="Porins"/>
    <property type="match status" value="1"/>
</dbReference>
<feature type="transmembrane region" description="Helical" evidence="7">
    <location>
        <begin position="37"/>
        <end position="56"/>
    </location>
</feature>
<keyword evidence="3" id="KW-1134">Transmembrane beta strand</keyword>
<evidence type="ECO:0000256" key="7">
    <source>
        <dbReference type="SAM" id="Phobius"/>
    </source>
</evidence>
<organism evidence="9 10">
    <name type="scientific">Pedobacter ginsenosidimutans</name>
    <dbReference type="NCBI Taxonomy" id="687842"/>
    <lineage>
        <taxon>Bacteria</taxon>
        <taxon>Pseudomonadati</taxon>
        <taxon>Bacteroidota</taxon>
        <taxon>Sphingobacteriia</taxon>
        <taxon>Sphingobacteriales</taxon>
        <taxon>Sphingobacteriaceae</taxon>
        <taxon>Pedobacter</taxon>
    </lineage>
</organism>
<reference evidence="9 10" key="1">
    <citation type="submission" date="2015-11" db="EMBL/GenBank/DDBJ databases">
        <title>Sequence of Pedobacter ginsenosidimutans.</title>
        <authorList>
            <person name="Carson E."/>
            <person name="Keyser V."/>
            <person name="Newman J."/>
            <person name="Miller J."/>
        </authorList>
    </citation>
    <scope>NUCLEOTIDE SEQUENCE [LARGE SCALE GENOMIC DNA]</scope>
    <source>
        <strain evidence="9 10">KACC 14530</strain>
    </source>
</reference>
<dbReference type="GO" id="GO:0044718">
    <property type="term" value="P:siderophore transmembrane transport"/>
    <property type="evidence" value="ECO:0007669"/>
    <property type="project" value="TreeGrafter"/>
</dbReference>
<keyword evidence="5 7" id="KW-0472">Membrane</keyword>
<keyword evidence="6" id="KW-0998">Cell outer membrane</keyword>
<keyword evidence="7" id="KW-1133">Transmembrane helix</keyword>
<gene>
    <name evidence="9" type="ORF">ASU31_24465</name>
</gene>
<evidence type="ECO:0000256" key="5">
    <source>
        <dbReference type="ARBA" id="ARBA00023136"/>
    </source>
</evidence>
<evidence type="ECO:0000256" key="4">
    <source>
        <dbReference type="ARBA" id="ARBA00022692"/>
    </source>
</evidence>
<sequence length="1141" mass="124167">MLKCVKFYWVHLRHNIPIRFIIQQQKTFKKQSMKKSLLLRLVLVIVAFVGITYSAIAQVTTSSMTGSVKDAKGILPGATVKATHTPSGTTYTVSTNNDGRFAINNMRVGGPYSVEISYIGFKPGKANDIFLKLGEAYNLDYKLDDSGNTLGEVTVQAAKKVTAQKTGASTNISSRDLASLPTITRSITDFTRLTPQASGNSFGGRDARYNNIQVDGANLNNNFGLSNDPLPGGGSQPISLDSYDQISVNIAPYDVRQAGFTGANISAVTKSGTNTFHGSAYGFYRDQSFLGKHVGDNDISSTIVSSKSQTYGFTLGGPIIKNKLFFFVNAEKEENTKPGINYYAAGSGGSGLPSSTSVTDLKSVSDYLKTKFGYDPGSYTDFPSFATDNHKILAKLDWNINNSNKLTLKFSDFKGNDDQQLNLTSTPNGAGFRVTSGTNPTTGAPILSTISRAPNNRFGPKSFAFSNSNYAFENTTRTGTLELNSKLSNKASNQLLLALTKNQATRTYNGGIFPTIDIYDGNGGNFITAGMDPYTLNNDVINDVYSVTDNFTYYAGKHTLTAGLTYEYQKTGNMFMAPANSYYAYNSLSDFLTDKAPVYYAYTYSLIPGQSSIYSAELKIGQAGAYIQDEYNVNDNWKLTLGLRADMPIYHEDPLNNPATSALNFYSSDNTTLRHYYTDKWAKSRVLLSPRVGIRYTSDDKSLVFRGGLGVFTGKIPFVFLTNIPTNTGMYQFGGAISNATTAGAAQLANIKFSSNPAAYANLFPTAAGTSSPPAVVFMDDDFKFPKVLRANLGIDKNLGSGYMFTFDGLYTKDINAVRMRNANLPNANGIINEGGLTRPRIIGSNRLNAGTTSAIVLENTIKGFASSLTAQLSKSYSNGFSGSIAYTYSIAKEVTANPGSTASSVWNSNPNVGTSNNQELGNSAYAVPHRVVGNLSYRLEYANHFATTISLFYQGMTQGVYSYVVNGDLNGDGNSSADLMYIPRAGETNFAAYTVGTGATAVTYSVAQQTAAFEEFINNSKYLSKHRGEYAKRNAATLPWFNKFDVRFLQDIFVKTGKSGRQTLQFSADIINFSNLLNKKWGTYQRYVINNPLTFRSIGTNNQPVYNLQNVAGKLITDPLQDDISVNSTYSIQLGLRYSF</sequence>
<dbReference type="STRING" id="687842.ASU31_24465"/>
<dbReference type="Proteomes" id="UP000051950">
    <property type="component" value="Unassembled WGS sequence"/>
</dbReference>
<dbReference type="OrthoDB" id="9768147at2"/>
<dbReference type="EMBL" id="LMZQ01000043">
    <property type="protein sequence ID" value="KRT13456.1"/>
    <property type="molecule type" value="Genomic_DNA"/>
</dbReference>
<dbReference type="Pfam" id="PF25183">
    <property type="entry name" value="OMP_b-brl_4"/>
    <property type="match status" value="2"/>
</dbReference>
<dbReference type="AlphaFoldDB" id="A0A0T5VHV1"/>
<evidence type="ECO:0000256" key="3">
    <source>
        <dbReference type="ARBA" id="ARBA00022452"/>
    </source>
</evidence>
<name>A0A0T5VHV1_9SPHI</name>
<evidence type="ECO:0000256" key="6">
    <source>
        <dbReference type="ARBA" id="ARBA00023237"/>
    </source>
</evidence>
<dbReference type="Gene3D" id="2.40.170.20">
    <property type="entry name" value="TonB-dependent receptor, beta-barrel domain"/>
    <property type="match status" value="1"/>
</dbReference>
<dbReference type="GO" id="GO:0009279">
    <property type="term" value="C:cell outer membrane"/>
    <property type="evidence" value="ECO:0007669"/>
    <property type="project" value="UniProtKB-SubCell"/>
</dbReference>
<evidence type="ECO:0000256" key="1">
    <source>
        <dbReference type="ARBA" id="ARBA00004571"/>
    </source>
</evidence>
<feature type="domain" description="TonB-dependent transporter Oar-like beta-barrel" evidence="8">
    <location>
        <begin position="377"/>
        <end position="1079"/>
    </location>
</feature>
<dbReference type="PANTHER" id="PTHR30069">
    <property type="entry name" value="TONB-DEPENDENT OUTER MEMBRANE RECEPTOR"/>
    <property type="match status" value="1"/>
</dbReference>
<dbReference type="Gene3D" id="2.60.40.1120">
    <property type="entry name" value="Carboxypeptidase-like, regulatory domain"/>
    <property type="match status" value="1"/>
</dbReference>